<dbReference type="AlphaFoldDB" id="A0A6G6GPZ3"/>
<reference evidence="1 2" key="1">
    <citation type="submission" date="2020-02" db="EMBL/GenBank/DDBJ databases">
        <title>Complete genome sequence of Flavobacteriaceae bacterium.</title>
        <authorList>
            <person name="Kim S.-J."/>
            <person name="Kim Y.-S."/>
            <person name="Kim K.-H."/>
        </authorList>
    </citation>
    <scope>NUCLEOTIDE SEQUENCE [LARGE SCALE GENOMIC DNA]</scope>
    <source>
        <strain evidence="1 2">RR4-40</strain>
    </source>
</reference>
<keyword evidence="2" id="KW-1185">Reference proteome</keyword>
<dbReference type="GO" id="GO:0009737">
    <property type="term" value="P:response to abscisic acid"/>
    <property type="evidence" value="ECO:0007669"/>
    <property type="project" value="InterPro"/>
</dbReference>
<dbReference type="PANTHER" id="PTHR46701:SF7">
    <property type="entry name" value="GLYCOSYLTRANSFERASE-LIKE KOBITO 1"/>
    <property type="match status" value="1"/>
</dbReference>
<dbReference type="RefSeq" id="WP_164680633.1">
    <property type="nucleotide sequence ID" value="NZ_CP049057.1"/>
</dbReference>
<dbReference type="Pfam" id="PF13704">
    <property type="entry name" value="Glyco_tranf_2_4"/>
    <property type="match status" value="1"/>
</dbReference>
<name>A0A6G6GPZ3_9FLAO</name>
<proteinExistence type="predicted"/>
<dbReference type="PANTHER" id="PTHR46701">
    <property type="entry name" value="GLYCOSYLTRANSFERASE-LIKE KOBITO 1"/>
    <property type="match status" value="1"/>
</dbReference>
<dbReference type="Proteomes" id="UP000505306">
    <property type="component" value="Chromosome"/>
</dbReference>
<keyword evidence="1" id="KW-0808">Transferase</keyword>
<sequence length="334" mass="38772">MKIAIVLTVKNEERILRQNVQYHKAIGAEHIFVYFDNTTDQGKASIADLSYVTIQDSVAVQPFINNKDLEKFTTKAAEHHTARQCLNTFHALKTSEKLGYDWLISIDADELICTSAQAPSNLAAFFNKIPKETDLVSFKTRESLSRRATYSNVFAEETLFKTQPFFGHRFKNIYKNIYNPFTKTNERYSYWFGQHLGKAAIRTNRNVIPKNVHRYQKSTGKMLHKTEKGLVLHYHAYDADDFIKKFTNFSNRPNTFLSGNKVNSLKLLLRDVVNNPELNSEALKEYYKKYLLFSPKEIRKLKQNRYLGVLRRNPAPLQEITSVQKVFQTKIKPS</sequence>
<protein>
    <submittedName>
        <fullName evidence="1">Glycosyltransferase family 2 protein</fullName>
    </submittedName>
</protein>
<accession>A0A6G6GPZ3</accession>
<dbReference type="InterPro" id="IPR044224">
    <property type="entry name" value="KOBITO1-like"/>
</dbReference>
<gene>
    <name evidence="1" type="ORF">G5B37_13935</name>
</gene>
<evidence type="ECO:0000313" key="2">
    <source>
        <dbReference type="Proteomes" id="UP000505306"/>
    </source>
</evidence>
<dbReference type="KEGG" id="mgel:G5B37_13935"/>
<evidence type="ECO:0000313" key="1">
    <source>
        <dbReference type="EMBL" id="QIE60622.1"/>
    </source>
</evidence>
<dbReference type="GO" id="GO:0030244">
    <property type="term" value="P:cellulose biosynthetic process"/>
    <property type="evidence" value="ECO:0007669"/>
    <property type="project" value="InterPro"/>
</dbReference>
<organism evidence="1 2">
    <name type="scientific">Rasiella rasia</name>
    <dbReference type="NCBI Taxonomy" id="2744027"/>
    <lineage>
        <taxon>Bacteria</taxon>
        <taxon>Pseudomonadati</taxon>
        <taxon>Bacteroidota</taxon>
        <taxon>Flavobacteriia</taxon>
        <taxon>Flavobacteriales</taxon>
        <taxon>Flavobacteriaceae</taxon>
        <taxon>Rasiella</taxon>
    </lineage>
</organism>
<dbReference type="GO" id="GO:0016740">
    <property type="term" value="F:transferase activity"/>
    <property type="evidence" value="ECO:0007669"/>
    <property type="project" value="UniProtKB-KW"/>
</dbReference>
<dbReference type="EMBL" id="CP049057">
    <property type="protein sequence ID" value="QIE60622.1"/>
    <property type="molecule type" value="Genomic_DNA"/>
</dbReference>